<protein>
    <submittedName>
        <fullName evidence="11">Zinc finger, C2H2</fullName>
    </submittedName>
</protein>
<evidence type="ECO:0000256" key="6">
    <source>
        <dbReference type="ARBA" id="ARBA00023163"/>
    </source>
</evidence>
<keyword evidence="3 8" id="KW-0863">Zinc-finger</keyword>
<feature type="domain" description="C2H2-type" evidence="10">
    <location>
        <begin position="37"/>
        <end position="64"/>
    </location>
</feature>
<dbReference type="InterPro" id="IPR036236">
    <property type="entry name" value="Znf_C2H2_sf"/>
</dbReference>
<dbReference type="PANTHER" id="PTHR45801:SF111">
    <property type="entry name" value="C2H2 AND C2HC ZINC FINGERS SUPERFAMILY PROTEIN"/>
    <property type="match status" value="1"/>
</dbReference>
<dbReference type="Gene3D" id="3.30.160.60">
    <property type="entry name" value="Classic Zinc Finger"/>
    <property type="match status" value="1"/>
</dbReference>
<evidence type="ECO:0000256" key="5">
    <source>
        <dbReference type="ARBA" id="ARBA00023015"/>
    </source>
</evidence>
<keyword evidence="4" id="KW-0862">Zinc</keyword>
<dbReference type="InterPro" id="IPR052426">
    <property type="entry name" value="Plant_dev_regulator"/>
</dbReference>
<evidence type="ECO:0000256" key="8">
    <source>
        <dbReference type="PROSITE-ProRule" id="PRU00042"/>
    </source>
</evidence>
<comment type="caution">
    <text evidence="11">The sequence shown here is derived from an EMBL/GenBank/DDBJ whole genome shotgun (WGS) entry which is preliminary data.</text>
</comment>
<evidence type="ECO:0000313" key="11">
    <source>
        <dbReference type="EMBL" id="KVI12406.1"/>
    </source>
</evidence>
<evidence type="ECO:0000256" key="4">
    <source>
        <dbReference type="ARBA" id="ARBA00022833"/>
    </source>
</evidence>
<dbReference type="GO" id="GO:0008270">
    <property type="term" value="F:zinc ion binding"/>
    <property type="evidence" value="ECO:0007669"/>
    <property type="project" value="UniProtKB-KW"/>
</dbReference>
<evidence type="ECO:0000256" key="1">
    <source>
        <dbReference type="ARBA" id="ARBA00004123"/>
    </source>
</evidence>
<dbReference type="PANTHER" id="PTHR45801">
    <property type="entry name" value="OS07G0101800 PROTEIN"/>
    <property type="match status" value="1"/>
</dbReference>
<accession>A0A124SIE2</accession>
<gene>
    <name evidence="11" type="ORF">Ccrd_009192</name>
</gene>
<feature type="compositionally biased region" description="Polar residues" evidence="9">
    <location>
        <begin position="123"/>
        <end position="132"/>
    </location>
</feature>
<dbReference type="AlphaFoldDB" id="A0A124SIE2"/>
<comment type="subcellular location">
    <subcellularLocation>
        <location evidence="1">Nucleus</location>
    </subcellularLocation>
</comment>
<proteinExistence type="predicted"/>
<organism evidence="11 12">
    <name type="scientific">Cynara cardunculus var. scolymus</name>
    <name type="common">Globe artichoke</name>
    <name type="synonym">Cynara scolymus</name>
    <dbReference type="NCBI Taxonomy" id="59895"/>
    <lineage>
        <taxon>Eukaryota</taxon>
        <taxon>Viridiplantae</taxon>
        <taxon>Streptophyta</taxon>
        <taxon>Embryophyta</taxon>
        <taxon>Tracheophyta</taxon>
        <taxon>Spermatophyta</taxon>
        <taxon>Magnoliopsida</taxon>
        <taxon>eudicotyledons</taxon>
        <taxon>Gunneridae</taxon>
        <taxon>Pentapetalae</taxon>
        <taxon>asterids</taxon>
        <taxon>campanulids</taxon>
        <taxon>Asterales</taxon>
        <taxon>Asteraceae</taxon>
        <taxon>Carduoideae</taxon>
        <taxon>Cardueae</taxon>
        <taxon>Carduinae</taxon>
        <taxon>Cynara</taxon>
    </lineage>
</organism>
<evidence type="ECO:0000256" key="3">
    <source>
        <dbReference type="ARBA" id="ARBA00022771"/>
    </source>
</evidence>
<reference evidence="11 12" key="1">
    <citation type="journal article" date="2016" name="Sci. Rep.">
        <title>The genome sequence of the outbreeding globe artichoke constructed de novo incorporating a phase-aware low-pass sequencing strategy of F1 progeny.</title>
        <authorList>
            <person name="Scaglione D."/>
            <person name="Reyes-Chin-Wo S."/>
            <person name="Acquadro A."/>
            <person name="Froenicke L."/>
            <person name="Portis E."/>
            <person name="Beitel C."/>
            <person name="Tirone M."/>
            <person name="Mauro R."/>
            <person name="Lo Monaco A."/>
            <person name="Mauromicale G."/>
            <person name="Faccioli P."/>
            <person name="Cattivelli L."/>
            <person name="Rieseberg L."/>
            <person name="Michelmore R."/>
            <person name="Lanteri S."/>
        </authorList>
    </citation>
    <scope>NUCLEOTIDE SEQUENCE [LARGE SCALE GENOMIC DNA]</scope>
    <source>
        <strain evidence="11">2C</strain>
    </source>
</reference>
<evidence type="ECO:0000256" key="2">
    <source>
        <dbReference type="ARBA" id="ARBA00022723"/>
    </source>
</evidence>
<dbReference type="PROSITE" id="PS00028">
    <property type="entry name" value="ZINC_FINGER_C2H2_1"/>
    <property type="match status" value="1"/>
</dbReference>
<keyword evidence="7" id="KW-0539">Nucleus</keyword>
<dbReference type="Gramene" id="KVI12406">
    <property type="protein sequence ID" value="KVI12406"/>
    <property type="gene ID" value="Ccrd_009192"/>
</dbReference>
<dbReference type="Proteomes" id="UP000243975">
    <property type="component" value="Unassembled WGS sequence"/>
</dbReference>
<dbReference type="PROSITE" id="PS50157">
    <property type="entry name" value="ZINC_FINGER_C2H2_2"/>
    <property type="match status" value="1"/>
</dbReference>
<feature type="region of interest" description="Disordered" evidence="9">
    <location>
        <begin position="107"/>
        <end position="133"/>
    </location>
</feature>
<evidence type="ECO:0000313" key="12">
    <source>
        <dbReference type="Proteomes" id="UP000243975"/>
    </source>
</evidence>
<evidence type="ECO:0000256" key="7">
    <source>
        <dbReference type="ARBA" id="ARBA00023242"/>
    </source>
</evidence>
<dbReference type="Pfam" id="PF13912">
    <property type="entry name" value="zf-C2H2_6"/>
    <property type="match status" value="1"/>
</dbReference>
<keyword evidence="2" id="KW-0479">Metal-binding</keyword>
<dbReference type="STRING" id="59895.A0A124SIE2"/>
<keyword evidence="12" id="KW-1185">Reference proteome</keyword>
<dbReference type="InterPro" id="IPR013087">
    <property type="entry name" value="Znf_C2H2_type"/>
</dbReference>
<name>A0A124SIE2_CYNCS</name>
<sequence length="175" mass="20270">MESIMLDCEDHPTDSIEQVDQLNLMADLPESQDERSYECTYCKHGFTTAQALGGHMNIHRKDRAKIRRSNPSNNKSPSIRFYEPCFITRCTQARHHQEGQTHEFMSRSSPSLMHDDNYHGKHQNPNGSITSPSREEMRLRLGLSLQFGWSDEEESIRGRNEDDELDLELRLGHDP</sequence>
<dbReference type="SUPFAM" id="SSF57667">
    <property type="entry name" value="beta-beta-alpha zinc fingers"/>
    <property type="match status" value="1"/>
</dbReference>
<evidence type="ECO:0000259" key="10">
    <source>
        <dbReference type="PROSITE" id="PS50157"/>
    </source>
</evidence>
<keyword evidence="6" id="KW-0804">Transcription</keyword>
<dbReference type="EMBL" id="LEKV01000003">
    <property type="protein sequence ID" value="KVI12406.1"/>
    <property type="molecule type" value="Genomic_DNA"/>
</dbReference>
<evidence type="ECO:0000256" key="9">
    <source>
        <dbReference type="SAM" id="MobiDB-lite"/>
    </source>
</evidence>
<keyword evidence="5" id="KW-0805">Transcription regulation</keyword>
<dbReference type="GO" id="GO:0005634">
    <property type="term" value="C:nucleus"/>
    <property type="evidence" value="ECO:0007669"/>
    <property type="project" value="UniProtKB-SubCell"/>
</dbReference>